<dbReference type="GO" id="GO:0005524">
    <property type="term" value="F:ATP binding"/>
    <property type="evidence" value="ECO:0007669"/>
    <property type="project" value="UniProtKB-UniRule"/>
</dbReference>
<organism evidence="13 14">
    <name type="scientific">Babesia duncani</name>
    <dbReference type="NCBI Taxonomy" id="323732"/>
    <lineage>
        <taxon>Eukaryota</taxon>
        <taxon>Sar</taxon>
        <taxon>Alveolata</taxon>
        <taxon>Apicomplexa</taxon>
        <taxon>Aconoidasida</taxon>
        <taxon>Piroplasmida</taxon>
        <taxon>Babesiidae</taxon>
        <taxon>Babesia</taxon>
    </lineage>
</organism>
<evidence type="ECO:0000256" key="3">
    <source>
        <dbReference type="ARBA" id="ARBA00022598"/>
    </source>
</evidence>
<dbReference type="Gene3D" id="3.30.1490.50">
    <property type="match status" value="1"/>
</dbReference>
<feature type="binding site" evidence="10">
    <location>
        <position position="573"/>
    </location>
    <ligand>
        <name>ATP</name>
        <dbReference type="ChEBI" id="CHEBI:30616"/>
    </ligand>
</feature>
<comment type="caution">
    <text evidence="13">The sequence shown here is derived from an EMBL/GenBank/DDBJ whole genome shotgun (WGS) entry which is preliminary data.</text>
</comment>
<dbReference type="GO" id="GO:0004363">
    <property type="term" value="F:glutathione synthase activity"/>
    <property type="evidence" value="ECO:0007669"/>
    <property type="project" value="UniProtKB-UniRule"/>
</dbReference>
<dbReference type="InterPro" id="IPR016185">
    <property type="entry name" value="PreATP-grasp_dom_sf"/>
</dbReference>
<dbReference type="KEGG" id="bdw:94334537"/>
<evidence type="ECO:0000313" key="13">
    <source>
        <dbReference type="EMBL" id="KAK2197240.1"/>
    </source>
</evidence>
<feature type="binding site" evidence="10">
    <location>
        <position position="600"/>
    </location>
    <ligand>
        <name>ATP</name>
        <dbReference type="ChEBI" id="CHEBI:30616"/>
    </ligand>
</feature>
<evidence type="ECO:0000259" key="12">
    <source>
        <dbReference type="Pfam" id="PF03199"/>
    </source>
</evidence>
<feature type="binding site" evidence="11">
    <location>
        <position position="514"/>
    </location>
    <ligand>
        <name>Mg(2+)</name>
        <dbReference type="ChEBI" id="CHEBI:18420"/>
    </ligand>
</feature>
<comment type="pathway">
    <text evidence="1 9">Sulfur metabolism; glutathione biosynthesis; glutathione from L-cysteine and L-glutamate: step 2/2.</text>
</comment>
<comment type="cofactor">
    <cofactor evidence="9 11">
        <name>Mg(2+)</name>
        <dbReference type="ChEBI" id="CHEBI:18420"/>
    </cofactor>
    <text evidence="9 11">Binds 1 Mg(2+) ion per subunit.</text>
</comment>
<keyword evidence="14" id="KW-1185">Reference proteome</keyword>
<keyword evidence="6 9" id="KW-0547">Nucleotide-binding</keyword>
<protein>
    <recommendedName>
        <fullName evidence="9">Glutathione synthetase</fullName>
        <shortName evidence="9">GSH-S</shortName>
        <ecNumber evidence="9">6.3.2.3</ecNumber>
    </recommendedName>
</protein>
<dbReference type="Pfam" id="PF03917">
    <property type="entry name" value="GSH_synth_ATP"/>
    <property type="match status" value="1"/>
</dbReference>
<evidence type="ECO:0000256" key="7">
    <source>
        <dbReference type="ARBA" id="ARBA00022840"/>
    </source>
</evidence>
<accession>A0AAD9PLU2</accession>
<feature type="domain" description="Glutathione synthase substrate-binding" evidence="12">
    <location>
        <begin position="285"/>
        <end position="431"/>
    </location>
</feature>
<evidence type="ECO:0000256" key="11">
    <source>
        <dbReference type="PIRSR" id="PIRSR001558-2"/>
    </source>
</evidence>
<dbReference type="PIRSF" id="PIRSF001558">
    <property type="entry name" value="GSHase"/>
    <property type="match status" value="1"/>
</dbReference>
<keyword evidence="8 9" id="KW-0460">Magnesium</keyword>
<feature type="binding site" evidence="10">
    <location>
        <position position="434"/>
    </location>
    <ligand>
        <name>ATP</name>
        <dbReference type="ChEBI" id="CHEBI:30616"/>
    </ligand>
</feature>
<dbReference type="SUPFAM" id="SSF56059">
    <property type="entry name" value="Glutathione synthetase ATP-binding domain-like"/>
    <property type="match status" value="1"/>
</dbReference>
<dbReference type="InterPro" id="IPR004887">
    <property type="entry name" value="GSH_synth_subst-bd"/>
</dbReference>
<dbReference type="PANTHER" id="PTHR11130:SF0">
    <property type="entry name" value="GLUTATHIONE SYNTHETASE"/>
    <property type="match status" value="1"/>
</dbReference>
<dbReference type="SUPFAM" id="SSF52440">
    <property type="entry name" value="PreATP-grasp domain"/>
    <property type="match status" value="1"/>
</dbReference>
<gene>
    <name evidence="13" type="ORF">BdWA1_000239</name>
</gene>
<reference evidence="13" key="1">
    <citation type="journal article" date="2023" name="Nat. Microbiol.">
        <title>Babesia duncani multi-omics identifies virulence factors and drug targets.</title>
        <authorList>
            <person name="Singh P."/>
            <person name="Lonardi S."/>
            <person name="Liang Q."/>
            <person name="Vydyam P."/>
            <person name="Khabirova E."/>
            <person name="Fang T."/>
            <person name="Gihaz S."/>
            <person name="Thekkiniath J."/>
            <person name="Munshi M."/>
            <person name="Abel S."/>
            <person name="Ciampossin L."/>
            <person name="Batugedara G."/>
            <person name="Gupta M."/>
            <person name="Lu X.M."/>
            <person name="Lenz T."/>
            <person name="Chakravarty S."/>
            <person name="Cornillot E."/>
            <person name="Hu Y."/>
            <person name="Ma W."/>
            <person name="Gonzalez L.M."/>
            <person name="Sanchez S."/>
            <person name="Estrada K."/>
            <person name="Sanchez-Flores A."/>
            <person name="Montero E."/>
            <person name="Harb O.S."/>
            <person name="Le Roch K.G."/>
            <person name="Mamoun C.B."/>
        </authorList>
    </citation>
    <scope>NUCLEOTIDE SEQUENCE</scope>
    <source>
        <strain evidence="13">WA1</strain>
    </source>
</reference>
<dbReference type="Gene3D" id="1.10.1080.10">
    <property type="entry name" value="Glutathione Synthetase, Chain A, domain 3"/>
    <property type="match status" value="1"/>
</dbReference>
<dbReference type="GO" id="GO:0000287">
    <property type="term" value="F:magnesium ion binding"/>
    <property type="evidence" value="ECO:0007669"/>
    <property type="project" value="UniProtKB-UniRule"/>
</dbReference>
<dbReference type="InterPro" id="IPR014709">
    <property type="entry name" value="Glutathione_synthase_C_euk"/>
</dbReference>
<evidence type="ECO:0000256" key="6">
    <source>
        <dbReference type="ARBA" id="ARBA00022741"/>
    </source>
</evidence>
<comment type="similarity">
    <text evidence="2 9">Belongs to the eukaryotic GSH synthase family.</text>
</comment>
<dbReference type="InterPro" id="IPR014049">
    <property type="entry name" value="Glutathione_synthase_N_euk"/>
</dbReference>
<evidence type="ECO:0000256" key="4">
    <source>
        <dbReference type="ARBA" id="ARBA00022684"/>
    </source>
</evidence>
<dbReference type="GeneID" id="94334537"/>
<dbReference type="InterPro" id="IPR037013">
    <property type="entry name" value="GSH-S_sub-bd_sf"/>
</dbReference>
<dbReference type="GO" id="GO:0005829">
    <property type="term" value="C:cytosol"/>
    <property type="evidence" value="ECO:0007669"/>
    <property type="project" value="TreeGrafter"/>
</dbReference>
<keyword evidence="5 9" id="KW-0479">Metal-binding</keyword>
<evidence type="ECO:0000256" key="10">
    <source>
        <dbReference type="PIRSR" id="PIRSR001558-1"/>
    </source>
</evidence>
<evidence type="ECO:0000256" key="2">
    <source>
        <dbReference type="ARBA" id="ARBA00010385"/>
    </source>
</evidence>
<dbReference type="Gene3D" id="3.40.50.1760">
    <property type="entry name" value="Glutathione synthase, substrate-binding domain superfamily, eukaryotic"/>
    <property type="match status" value="1"/>
</dbReference>
<sequence length="622" mass="68974">MSLTSFLSHLTNAFSYPHSQNVDSESLLLSPKLHLPLWADEFLSNAACKFVSCGVLTQTSDEPIDTHIEPIASVNGNLFKGTIRPVSTILVPLTFSKEHYDRIQNASSIFLEALDALSLNLEAINEIFQPLVSEDLLIKNLLSIANDVYGVYGRDLSKDIRGYITRCDYMIHCFFDPLVFYTNCKLNGCICPDTRDTIPKMVEMNTVSVAIASHSTTVSKIHHSLMKRAIGDLSGNMKMQMDLEASLKNASQVNEPSCGIAETLATLHEMYINRNGPILGESGTVILYVKTEGFENFFDNFKLVNIINEKGIDVLVLSIKQLSELFVIGRLFIANDIIHAEKAGIQMIQMSKTTTAVDSFKPGRLLLNYGTGSNTDKCIGDTREFREVSVLYFRSGYDPIHFDVHDEAYTVRKLLEYSDAIKVPNIPFQLAGCKRAQMYWSDPINLRALLDAYSNLITCDYDQSICTRKNIDEHISELHQLTMLQVDPSLDKNKEHVKDAINNPGQYVLKSQGEGGAGLYFNNEMVDILKKNSSTLSTYVLMRKINTLIQKAIFIEQGVSGRVSGVAHDAQSEIGIYTSAIYNGTTCAQLKTEGYLARTKKSGVLGGGVCAGFSSVNSLLFT</sequence>
<dbReference type="EC" id="6.3.2.3" evidence="9"/>
<dbReference type="Gene3D" id="3.30.470.20">
    <property type="entry name" value="ATP-grasp fold, B domain"/>
    <property type="match status" value="1"/>
</dbReference>
<dbReference type="Pfam" id="PF03199">
    <property type="entry name" value="GSH_synthase"/>
    <property type="match status" value="1"/>
</dbReference>
<dbReference type="InterPro" id="IPR014042">
    <property type="entry name" value="Glutathione_synthase_a-hlx"/>
</dbReference>
<dbReference type="InterPro" id="IPR005615">
    <property type="entry name" value="Glutathione_synthase"/>
</dbReference>
<dbReference type="PANTHER" id="PTHR11130">
    <property type="entry name" value="GLUTATHIONE SYNTHETASE"/>
    <property type="match status" value="1"/>
</dbReference>
<feature type="binding site" evidence="10">
    <location>
        <position position="598"/>
    </location>
    <ligand>
        <name>substrate</name>
    </ligand>
</feature>
<evidence type="ECO:0000256" key="5">
    <source>
        <dbReference type="ARBA" id="ARBA00022723"/>
    </source>
</evidence>
<comment type="catalytic activity">
    <reaction evidence="9">
        <text>gamma-L-glutamyl-L-cysteine + glycine + ATP = glutathione + ADP + phosphate + H(+)</text>
        <dbReference type="Rhea" id="RHEA:13557"/>
        <dbReference type="ChEBI" id="CHEBI:15378"/>
        <dbReference type="ChEBI" id="CHEBI:30616"/>
        <dbReference type="ChEBI" id="CHEBI:43474"/>
        <dbReference type="ChEBI" id="CHEBI:57305"/>
        <dbReference type="ChEBI" id="CHEBI:57925"/>
        <dbReference type="ChEBI" id="CHEBI:58173"/>
        <dbReference type="ChEBI" id="CHEBI:456216"/>
        <dbReference type="EC" id="6.3.2.3"/>
    </reaction>
</comment>
<dbReference type="AlphaFoldDB" id="A0AAD9PLU2"/>
<name>A0AAD9PLU2_9APIC</name>
<keyword evidence="7 9" id="KW-0067">ATP-binding</keyword>
<evidence type="ECO:0000256" key="9">
    <source>
        <dbReference type="PIRNR" id="PIRNR001558"/>
    </source>
</evidence>
<evidence type="ECO:0000256" key="1">
    <source>
        <dbReference type="ARBA" id="ARBA00004965"/>
    </source>
</evidence>
<dbReference type="EMBL" id="JALLKP010000001">
    <property type="protein sequence ID" value="KAK2197240.1"/>
    <property type="molecule type" value="Genomic_DNA"/>
</dbReference>
<dbReference type="RefSeq" id="XP_067804082.1">
    <property type="nucleotide sequence ID" value="XM_067945291.1"/>
</dbReference>
<keyword evidence="4 9" id="KW-0317">Glutathione biosynthesis</keyword>
<proteinExistence type="inferred from homology"/>
<dbReference type="Gene3D" id="3.30.1490.80">
    <property type="match status" value="1"/>
</dbReference>
<dbReference type="Proteomes" id="UP001214638">
    <property type="component" value="Unassembled WGS sequence"/>
</dbReference>
<evidence type="ECO:0000313" key="14">
    <source>
        <dbReference type="Proteomes" id="UP001214638"/>
    </source>
</evidence>
<keyword evidence="3 9" id="KW-0436">Ligase</keyword>
<evidence type="ECO:0000256" key="8">
    <source>
        <dbReference type="ARBA" id="ARBA00022842"/>
    </source>
</evidence>
<dbReference type="GO" id="GO:0043295">
    <property type="term" value="F:glutathione binding"/>
    <property type="evidence" value="ECO:0007669"/>
    <property type="project" value="UniProtKB-UniRule"/>
</dbReference>
<feature type="binding site" evidence="10">
    <location>
        <begin position="542"/>
        <end position="545"/>
    </location>
    <ligand>
        <name>ATP</name>
        <dbReference type="ChEBI" id="CHEBI:30616"/>
    </ligand>
</feature>